<dbReference type="InterPro" id="IPR011006">
    <property type="entry name" value="CheY-like_superfamily"/>
</dbReference>
<name>A0A6G8Q573_9ACTN</name>
<dbReference type="Proteomes" id="UP000501452">
    <property type="component" value="Chromosome"/>
</dbReference>
<dbReference type="AlphaFoldDB" id="A0A6G8Q573"/>
<dbReference type="GO" id="GO:0000976">
    <property type="term" value="F:transcription cis-regulatory region binding"/>
    <property type="evidence" value="ECO:0007669"/>
    <property type="project" value="TreeGrafter"/>
</dbReference>
<accession>A0A6G8Q573</accession>
<dbReference type="Gene3D" id="3.40.50.2300">
    <property type="match status" value="1"/>
</dbReference>
<keyword evidence="5" id="KW-0804">Transcription</keyword>
<keyword evidence="3" id="KW-0805">Transcription regulation</keyword>
<dbReference type="InterPro" id="IPR039420">
    <property type="entry name" value="WalR-like"/>
</dbReference>
<protein>
    <submittedName>
        <fullName evidence="8">Response regulator</fullName>
    </submittedName>
</protein>
<dbReference type="KEGG" id="rub:GBA63_02460"/>
<evidence type="ECO:0000256" key="3">
    <source>
        <dbReference type="ARBA" id="ARBA00023015"/>
    </source>
</evidence>
<proteinExistence type="predicted"/>
<reference evidence="8 9" key="1">
    <citation type="submission" date="2019-10" db="EMBL/GenBank/DDBJ databases">
        <title>Rubrobacter sp nov SCSIO 52090 isolated from a deep-sea sediment in the South China Sea.</title>
        <authorList>
            <person name="Chen R.W."/>
        </authorList>
    </citation>
    <scope>NUCLEOTIDE SEQUENCE [LARGE SCALE GENOMIC DNA]</scope>
    <source>
        <strain evidence="8 9">SCSIO 52909</strain>
    </source>
</reference>
<feature type="domain" description="Response regulatory" evidence="7">
    <location>
        <begin position="11"/>
        <end position="130"/>
    </location>
</feature>
<evidence type="ECO:0000256" key="6">
    <source>
        <dbReference type="PROSITE-ProRule" id="PRU00169"/>
    </source>
</evidence>
<dbReference type="PROSITE" id="PS50110">
    <property type="entry name" value="RESPONSE_REGULATORY"/>
    <property type="match status" value="1"/>
</dbReference>
<evidence type="ECO:0000259" key="7">
    <source>
        <dbReference type="PROSITE" id="PS50110"/>
    </source>
</evidence>
<dbReference type="GO" id="GO:0006355">
    <property type="term" value="P:regulation of DNA-templated transcription"/>
    <property type="evidence" value="ECO:0007669"/>
    <property type="project" value="TreeGrafter"/>
</dbReference>
<dbReference type="GO" id="GO:0032993">
    <property type="term" value="C:protein-DNA complex"/>
    <property type="evidence" value="ECO:0007669"/>
    <property type="project" value="TreeGrafter"/>
</dbReference>
<feature type="modified residue" description="4-aspartylphosphate" evidence="6">
    <location>
        <position position="61"/>
    </location>
</feature>
<dbReference type="GO" id="GO:0000156">
    <property type="term" value="F:phosphorelay response regulator activity"/>
    <property type="evidence" value="ECO:0007669"/>
    <property type="project" value="TreeGrafter"/>
</dbReference>
<dbReference type="EMBL" id="CP045119">
    <property type="protein sequence ID" value="QIN81616.1"/>
    <property type="molecule type" value="Genomic_DNA"/>
</dbReference>
<keyword evidence="2" id="KW-0902">Two-component regulatory system</keyword>
<organism evidence="8 9">
    <name type="scientific">Rubrobacter tropicus</name>
    <dbReference type="NCBI Taxonomy" id="2653851"/>
    <lineage>
        <taxon>Bacteria</taxon>
        <taxon>Bacillati</taxon>
        <taxon>Actinomycetota</taxon>
        <taxon>Rubrobacteria</taxon>
        <taxon>Rubrobacterales</taxon>
        <taxon>Rubrobacteraceae</taxon>
        <taxon>Rubrobacter</taxon>
    </lineage>
</organism>
<dbReference type="Pfam" id="PF00072">
    <property type="entry name" value="Response_reg"/>
    <property type="match status" value="1"/>
</dbReference>
<dbReference type="SUPFAM" id="SSF52172">
    <property type="entry name" value="CheY-like"/>
    <property type="match status" value="1"/>
</dbReference>
<keyword evidence="9" id="KW-1185">Reference proteome</keyword>
<dbReference type="GO" id="GO:0005829">
    <property type="term" value="C:cytosol"/>
    <property type="evidence" value="ECO:0007669"/>
    <property type="project" value="TreeGrafter"/>
</dbReference>
<gene>
    <name evidence="8" type="ORF">GBA63_02460</name>
</gene>
<dbReference type="PANTHER" id="PTHR48111:SF1">
    <property type="entry name" value="TWO-COMPONENT RESPONSE REGULATOR ORR33"/>
    <property type="match status" value="1"/>
</dbReference>
<evidence type="ECO:0000256" key="5">
    <source>
        <dbReference type="ARBA" id="ARBA00023163"/>
    </source>
</evidence>
<keyword evidence="4" id="KW-0238">DNA-binding</keyword>
<keyword evidence="1 6" id="KW-0597">Phosphoprotein</keyword>
<dbReference type="InterPro" id="IPR001789">
    <property type="entry name" value="Sig_transdc_resp-reg_receiver"/>
</dbReference>
<evidence type="ECO:0000313" key="9">
    <source>
        <dbReference type="Proteomes" id="UP000501452"/>
    </source>
</evidence>
<evidence type="ECO:0000256" key="4">
    <source>
        <dbReference type="ARBA" id="ARBA00023125"/>
    </source>
</evidence>
<dbReference type="SMART" id="SM00448">
    <property type="entry name" value="REC"/>
    <property type="match status" value="1"/>
</dbReference>
<dbReference type="PANTHER" id="PTHR48111">
    <property type="entry name" value="REGULATOR OF RPOS"/>
    <property type="match status" value="1"/>
</dbReference>
<evidence type="ECO:0000256" key="2">
    <source>
        <dbReference type="ARBA" id="ARBA00023012"/>
    </source>
</evidence>
<sequence length="135" mass="14828">MTDLLDTNGIKILAADDDRIVRRIVVAKLTGLGYDVTEAQDGQEALDILESGNIPDLLITDSLMPRVGGLELVRNVRKSQNAAVASLPVIMLTSRQGERDIIEGLETGLDDYVTKPFSPDELAARVRTALWRARR</sequence>
<evidence type="ECO:0000313" key="8">
    <source>
        <dbReference type="EMBL" id="QIN81616.1"/>
    </source>
</evidence>
<evidence type="ECO:0000256" key="1">
    <source>
        <dbReference type="ARBA" id="ARBA00022553"/>
    </source>
</evidence>